<dbReference type="GO" id="GO:0006260">
    <property type="term" value="P:DNA replication"/>
    <property type="evidence" value="ECO:0007669"/>
    <property type="project" value="InterPro"/>
</dbReference>
<dbReference type="PANTHER" id="PTHR12873:SF0">
    <property type="entry name" value="TWINKLE MTDNA HELICASE"/>
    <property type="match status" value="1"/>
</dbReference>
<dbReference type="PANTHER" id="PTHR12873">
    <property type="entry name" value="T7-LIKE MITOCHONDRIAL DNA HELICASE"/>
    <property type="match status" value="1"/>
</dbReference>
<dbReference type="GO" id="GO:0003697">
    <property type="term" value="F:single-stranded DNA binding"/>
    <property type="evidence" value="ECO:0007669"/>
    <property type="project" value="InterPro"/>
</dbReference>
<dbReference type="InterPro" id="IPR027032">
    <property type="entry name" value="Twinkle-like"/>
</dbReference>
<protein>
    <submittedName>
        <fullName evidence="2">DNA helicase, DnaB-like, C-terminal</fullName>
    </submittedName>
</protein>
<dbReference type="InterPro" id="IPR007694">
    <property type="entry name" value="DNA_helicase_DnaB-like_C"/>
</dbReference>
<accession>A0A6J7WRP8</accession>
<evidence type="ECO:0000313" key="2">
    <source>
        <dbReference type="EMBL" id="CAB5220480.1"/>
    </source>
</evidence>
<sequence>EAPTLDAVLDKAKVLVRRHGLKGLIIDPYNELDHTRRKEGINETEYVSSFLTQLRTFARQQSVHIWLVAHPAKLMKDRDGSYPVPDGYTISGSAHFYNKADNIIAVHRDTTNPNASTEVHVQKIRSRWLGNRGVAHVKWRSDCGRFSDIANDGDPWSQWTRNDD</sequence>
<keyword evidence="2" id="KW-0378">Hydrolase</keyword>
<organism evidence="2">
    <name type="scientific">uncultured Caudovirales phage</name>
    <dbReference type="NCBI Taxonomy" id="2100421"/>
    <lineage>
        <taxon>Viruses</taxon>
        <taxon>Duplodnaviria</taxon>
        <taxon>Heunggongvirae</taxon>
        <taxon>Uroviricota</taxon>
        <taxon>Caudoviricetes</taxon>
        <taxon>Peduoviridae</taxon>
        <taxon>Maltschvirus</taxon>
        <taxon>Maltschvirus maltsch</taxon>
    </lineage>
</organism>
<evidence type="ECO:0000259" key="1">
    <source>
        <dbReference type="PROSITE" id="PS51199"/>
    </source>
</evidence>
<dbReference type="EMBL" id="LR798284">
    <property type="protein sequence ID" value="CAB5220480.1"/>
    <property type="molecule type" value="Genomic_DNA"/>
</dbReference>
<name>A0A6J7WRP8_9CAUD</name>
<gene>
    <name evidence="2" type="ORF">UFOVP236_78</name>
</gene>
<dbReference type="GO" id="GO:0043139">
    <property type="term" value="F:5'-3' DNA helicase activity"/>
    <property type="evidence" value="ECO:0007669"/>
    <property type="project" value="InterPro"/>
</dbReference>
<dbReference type="Pfam" id="PF03796">
    <property type="entry name" value="DnaB_C"/>
    <property type="match status" value="1"/>
</dbReference>
<dbReference type="Gene3D" id="3.40.50.300">
    <property type="entry name" value="P-loop containing nucleotide triphosphate hydrolases"/>
    <property type="match status" value="1"/>
</dbReference>
<dbReference type="PROSITE" id="PS51199">
    <property type="entry name" value="SF4_HELICASE"/>
    <property type="match status" value="1"/>
</dbReference>
<feature type="domain" description="SF4 helicase" evidence="1">
    <location>
        <begin position="1"/>
        <end position="153"/>
    </location>
</feature>
<proteinExistence type="predicted"/>
<dbReference type="GO" id="GO:0005524">
    <property type="term" value="F:ATP binding"/>
    <property type="evidence" value="ECO:0007669"/>
    <property type="project" value="InterPro"/>
</dbReference>
<dbReference type="InterPro" id="IPR027417">
    <property type="entry name" value="P-loop_NTPase"/>
</dbReference>
<keyword evidence="2" id="KW-0347">Helicase</keyword>
<keyword evidence="2" id="KW-0547">Nucleotide-binding</keyword>
<dbReference type="SUPFAM" id="SSF52540">
    <property type="entry name" value="P-loop containing nucleoside triphosphate hydrolases"/>
    <property type="match status" value="1"/>
</dbReference>
<keyword evidence="2" id="KW-0067">ATP-binding</keyword>
<feature type="non-terminal residue" evidence="2">
    <location>
        <position position="1"/>
    </location>
</feature>
<reference evidence="2" key="1">
    <citation type="submission" date="2020-05" db="EMBL/GenBank/DDBJ databases">
        <authorList>
            <person name="Chiriac C."/>
            <person name="Salcher M."/>
            <person name="Ghai R."/>
            <person name="Kavagutti S V."/>
        </authorList>
    </citation>
    <scope>NUCLEOTIDE SEQUENCE</scope>
</reference>